<feature type="compositionally biased region" description="Basic and acidic residues" evidence="1">
    <location>
        <begin position="1"/>
        <end position="15"/>
    </location>
</feature>
<sequence>MRPDENRRAGARDRLTAQAHAAGADPGAGSVPSRDGTSEHARTGTTLSAETAAQYVSCDRLLLNRSRLETALPEWVYDIVYQLQMRG</sequence>
<organism evidence="2 3">
    <name type="scientific">Azospirillum argentinense</name>
    <dbReference type="NCBI Taxonomy" id="2970906"/>
    <lineage>
        <taxon>Bacteria</taxon>
        <taxon>Pseudomonadati</taxon>
        <taxon>Pseudomonadota</taxon>
        <taxon>Alphaproteobacteria</taxon>
        <taxon>Rhodospirillales</taxon>
        <taxon>Azospirillaceae</taxon>
        <taxon>Azospirillum</taxon>
    </lineage>
</organism>
<dbReference type="EMBL" id="VEWN01000017">
    <property type="protein sequence ID" value="KAA1053188.1"/>
    <property type="molecule type" value="Genomic_DNA"/>
</dbReference>
<accession>A0A5B0KP86</accession>
<dbReference type="AlphaFoldDB" id="A0A5B0KP86"/>
<dbReference type="RefSeq" id="WP_149651347.1">
    <property type="nucleotide sequence ID" value="NZ_VEWN01000017.1"/>
</dbReference>
<evidence type="ECO:0000313" key="3">
    <source>
        <dbReference type="Proteomes" id="UP000325333"/>
    </source>
</evidence>
<dbReference type="Proteomes" id="UP000325333">
    <property type="component" value="Unassembled WGS sequence"/>
</dbReference>
<evidence type="ECO:0000313" key="2">
    <source>
        <dbReference type="EMBL" id="KAA1053188.1"/>
    </source>
</evidence>
<name>A0A5B0KP86_9PROT</name>
<evidence type="ECO:0000256" key="1">
    <source>
        <dbReference type="SAM" id="MobiDB-lite"/>
    </source>
</evidence>
<protein>
    <submittedName>
        <fullName evidence="2">Uncharacterized protein</fullName>
    </submittedName>
</protein>
<gene>
    <name evidence="2" type="ORF">FH063_003107</name>
</gene>
<feature type="region of interest" description="Disordered" evidence="1">
    <location>
        <begin position="1"/>
        <end position="46"/>
    </location>
</feature>
<reference evidence="2 3" key="1">
    <citation type="submission" date="2019-07" db="EMBL/GenBank/DDBJ databases">
        <title>Genome sequencing of the stress-tolerant strain Azospirillum brasilense Az19.</title>
        <authorList>
            <person name="Maroniche G.A."/>
            <person name="Garcia J.E."/>
            <person name="Pagnussat L."/>
            <person name="Amenta M."/>
            <person name="Creus C.M."/>
        </authorList>
    </citation>
    <scope>NUCLEOTIDE SEQUENCE [LARGE SCALE GENOMIC DNA]</scope>
    <source>
        <strain evidence="2 3">Az19</strain>
    </source>
</reference>
<comment type="caution">
    <text evidence="2">The sequence shown here is derived from an EMBL/GenBank/DDBJ whole genome shotgun (WGS) entry which is preliminary data.</text>
</comment>
<proteinExistence type="predicted"/>
<feature type="compositionally biased region" description="Low complexity" evidence="1">
    <location>
        <begin position="17"/>
        <end position="29"/>
    </location>
</feature>